<organism evidence="1 2">
    <name type="scientific">Acidovorax carolinensis</name>
    <dbReference type="NCBI Taxonomy" id="553814"/>
    <lineage>
        <taxon>Bacteria</taxon>
        <taxon>Pseudomonadati</taxon>
        <taxon>Pseudomonadota</taxon>
        <taxon>Betaproteobacteria</taxon>
        <taxon>Burkholderiales</taxon>
        <taxon>Comamonadaceae</taxon>
        <taxon>Acidovorax</taxon>
    </lineage>
</organism>
<dbReference type="Pfam" id="PF01323">
    <property type="entry name" value="DSBA"/>
    <property type="match status" value="1"/>
</dbReference>
<dbReference type="KEGG" id="acin:CBP34_05160"/>
<reference evidence="1" key="1">
    <citation type="submission" date="2017-05" db="EMBL/GenBank/DDBJ databases">
        <title>Polyphasic characterization of four soil-derived phenanthrene-degrading Acidovorax strains and proposal of Acidovorax phenanthrenivorans sp. nov.</title>
        <authorList>
            <person name="Singleton D."/>
            <person name="Lee J."/>
            <person name="Dickey A.N."/>
            <person name="Stroud A."/>
            <person name="Scholl E.H."/>
            <person name="Wright F.A."/>
            <person name="Aitken M.D."/>
        </authorList>
    </citation>
    <scope>NUCLEOTIDE SEQUENCE</scope>
    <source>
        <strain evidence="1">P4</strain>
    </source>
</reference>
<dbReference type="PIRSF" id="PIRSF006386">
    <property type="entry name" value="HCCAis_GSTk"/>
    <property type="match status" value="1"/>
</dbReference>
<protein>
    <submittedName>
        <fullName evidence="1">2-hydroxychromene-2-carboxylate isomerase</fullName>
    </submittedName>
</protein>
<dbReference type="GO" id="GO:1901170">
    <property type="term" value="P:naphthalene catabolic process"/>
    <property type="evidence" value="ECO:0007669"/>
    <property type="project" value="InterPro"/>
</dbReference>
<dbReference type="InterPro" id="IPR001853">
    <property type="entry name" value="DSBA-like_thioredoxin_dom"/>
</dbReference>
<dbReference type="PANTHER" id="PTHR42943">
    <property type="entry name" value="GLUTATHIONE S-TRANSFERASE KAPPA"/>
    <property type="match status" value="1"/>
</dbReference>
<dbReference type="SUPFAM" id="SSF52833">
    <property type="entry name" value="Thioredoxin-like"/>
    <property type="match status" value="1"/>
</dbReference>
<accession>A0ACD6AXQ8</accession>
<dbReference type="GO" id="GO:0004364">
    <property type="term" value="F:glutathione transferase activity"/>
    <property type="evidence" value="ECO:0007669"/>
    <property type="project" value="TreeGrafter"/>
</dbReference>
<dbReference type="OrthoDB" id="8560325at2"/>
<sequence length="196" mass="22372">MLSFYFDFVSPFSYLASIRLPEIVQRYGISVSYKPIDIACAKRAIGNVGPSNRDMPVKLTHLSRDLQRWAQRYGTPLKFPPSFDSRRLNTGFFYAAGEGREAEYVRRAFHLTWGMGQAFSDETVLRGIASEMGWNVDDFMQFTDSVNGANEYKQSIDEGIARSVFGVPMVVIGDEMWWGNDRLDFVDEYLQSRASN</sequence>
<dbReference type="CDD" id="cd03022">
    <property type="entry name" value="DsbA_HCCA_Iso"/>
    <property type="match status" value="1"/>
</dbReference>
<proteinExistence type="predicted"/>
<dbReference type="PANTHER" id="PTHR42943:SF2">
    <property type="entry name" value="GLUTATHIONE S-TRANSFERASE KAPPA 1"/>
    <property type="match status" value="1"/>
</dbReference>
<dbReference type="Proteomes" id="UP000194440">
    <property type="component" value="Chromosome"/>
</dbReference>
<dbReference type="GO" id="GO:0018845">
    <property type="term" value="F:2-hydroxychromene-2-carboxylate isomerase activity"/>
    <property type="evidence" value="ECO:0007669"/>
    <property type="project" value="UniProtKB-UniRule"/>
</dbReference>
<dbReference type="KEGG" id="acis:CBP35_13170"/>
<dbReference type="InterPro" id="IPR036249">
    <property type="entry name" value="Thioredoxin-like_sf"/>
</dbReference>
<dbReference type="GO" id="GO:0004602">
    <property type="term" value="F:glutathione peroxidase activity"/>
    <property type="evidence" value="ECO:0007669"/>
    <property type="project" value="TreeGrafter"/>
</dbReference>
<gene>
    <name evidence="1" type="ORF">CBP36_05775</name>
</gene>
<keyword evidence="2" id="KW-1185">Reference proteome</keyword>
<dbReference type="GO" id="GO:0006749">
    <property type="term" value="P:glutathione metabolic process"/>
    <property type="evidence" value="ECO:0007669"/>
    <property type="project" value="TreeGrafter"/>
</dbReference>
<evidence type="ECO:0000313" key="1">
    <source>
        <dbReference type="EMBL" id="ART58429.1"/>
    </source>
</evidence>
<dbReference type="InterPro" id="IPR051924">
    <property type="entry name" value="GST_Kappa/NadH"/>
</dbReference>
<dbReference type="Gene3D" id="3.40.30.10">
    <property type="entry name" value="Glutaredoxin"/>
    <property type="match status" value="1"/>
</dbReference>
<evidence type="ECO:0000313" key="2">
    <source>
        <dbReference type="Proteomes" id="UP000194440"/>
    </source>
</evidence>
<dbReference type="EMBL" id="CP021366">
    <property type="protein sequence ID" value="ART58429.1"/>
    <property type="molecule type" value="Genomic_DNA"/>
</dbReference>
<dbReference type="InterPro" id="IPR014440">
    <property type="entry name" value="HCCAis_GSTk"/>
</dbReference>
<dbReference type="InterPro" id="IPR044087">
    <property type="entry name" value="NahD-like"/>
</dbReference>
<keyword evidence="1" id="KW-0413">Isomerase</keyword>
<dbReference type="KEGG" id="acip:CBP36_05775"/>
<name>A0ACD6AXQ8_9BURK</name>